<dbReference type="EMBL" id="AP014568">
    <property type="protein sequence ID" value="BAO80288.1"/>
    <property type="molecule type" value="Genomic_DNA"/>
</dbReference>
<dbReference type="PANTHER" id="PTHR43463:SF1">
    <property type="entry name" value="NICOTINATE-NUCLEOTIDE--DIMETHYLBENZIMIDAZOLE PHOSPHORIBOSYLTRANSFERASE"/>
    <property type="match status" value="1"/>
</dbReference>
<dbReference type="HOGENOM" id="CLU_002982_0_0_4"/>
<evidence type="ECO:0000313" key="11">
    <source>
        <dbReference type="EMBL" id="BAO80288.1"/>
    </source>
</evidence>
<organism evidence="11 12">
    <name type="scientific">Serpentinimonas raichei</name>
    <dbReference type="NCBI Taxonomy" id="1458425"/>
    <lineage>
        <taxon>Bacteria</taxon>
        <taxon>Pseudomonadati</taxon>
        <taxon>Pseudomonadota</taxon>
        <taxon>Betaproteobacteria</taxon>
        <taxon>Burkholderiales</taxon>
        <taxon>Comamonadaceae</taxon>
        <taxon>Serpentinimonas</taxon>
    </lineage>
</organism>
<dbReference type="UniPathway" id="UPA00061">
    <property type="reaction ID" value="UER00516"/>
</dbReference>
<dbReference type="InterPro" id="IPR023195">
    <property type="entry name" value="Nict_dMeBzImd_PRibTrfase_N"/>
</dbReference>
<dbReference type="InterPro" id="IPR003200">
    <property type="entry name" value="Nict_dMeBzImd_PRibTrfase"/>
</dbReference>
<reference evidence="11 12" key="1">
    <citation type="journal article" date="2014" name="Nat. Commun.">
        <title>Physiological and genomic features of highly alkaliphilic hydrogen-utilizing Betaproteobacteria from a continental serpentinizing site.</title>
        <authorList>
            <person name="Suzuki S."/>
            <person name="Kuenen J.G."/>
            <person name="Schipper K."/>
            <person name="van der Velde S."/>
            <person name="Ishii S."/>
            <person name="Wu A."/>
            <person name="Sorokin D.Y."/>
            <person name="Tenney A."/>
            <person name="Meng X.Y."/>
            <person name="Morrill P.L."/>
            <person name="Kamagata Y."/>
            <person name="Muyzer G."/>
            <person name="Nealson K.H."/>
        </authorList>
    </citation>
    <scope>NUCLEOTIDE SEQUENCE [LARGE SCALE GENOMIC DNA]</scope>
    <source>
        <strain evidence="11 12">A1</strain>
    </source>
</reference>
<dbReference type="NCBIfam" id="TIGR03160">
    <property type="entry name" value="cobT_DBIPRT"/>
    <property type="match status" value="1"/>
</dbReference>
<evidence type="ECO:0000256" key="4">
    <source>
        <dbReference type="ARBA" id="ARBA00015486"/>
    </source>
</evidence>
<keyword evidence="6 10" id="KW-0328">Glycosyltransferase</keyword>
<dbReference type="GO" id="GO:0009236">
    <property type="term" value="P:cobalamin biosynthetic process"/>
    <property type="evidence" value="ECO:0007669"/>
    <property type="project" value="UniProtKB-UniRule"/>
</dbReference>
<dbReference type="AlphaFoldDB" id="A0A060NLC0"/>
<sequence length="358" mass="36513">MLNIPKAPMNWTLPELADLDALNPAALRARLQQRLDGKTKPLGSLGQIEALALRLGLILGTEAPQLQQPQLLVCAADHGLAAQGVSAYPSEVTAQMVLNFLAGGAAVSVLARQHGLALTVLDCGVRAELPAHPALRDCKVAPGSADSSLQPAMSAAQCRAALGHGAAAVRSLPGNALLLGEMGIGNTSAAALLLARLGGVPIEDCTGAGTGLDAAGVQRKTAVLRAVLQRHAQAQEPLDALAALGGFEIAALVGAVLEAAAQRRVIVVDGFITGAAVLVAARLRPALLQRCVFAHCGAERGHARLLELLGAEPLLRLGLRLGEGSGAALAWPLLVSACALLEQMASFESAGVSQSVSR</sequence>
<keyword evidence="7 10" id="KW-0808">Transferase</keyword>
<dbReference type="Gene3D" id="1.10.1610.10">
    <property type="match status" value="1"/>
</dbReference>
<dbReference type="FunFam" id="3.40.50.10210:FF:000001">
    <property type="entry name" value="Nicotinate-nucleotide--dimethylbenzimidazole phosphoribosyltransferase"/>
    <property type="match status" value="1"/>
</dbReference>
<name>A0A060NLC0_9BURK</name>
<dbReference type="EC" id="2.4.2.21" evidence="3 10"/>
<evidence type="ECO:0000313" key="12">
    <source>
        <dbReference type="Proteomes" id="UP000067461"/>
    </source>
</evidence>
<dbReference type="PANTHER" id="PTHR43463">
    <property type="entry name" value="NICOTINATE-NUCLEOTIDE--DIMETHYLBENZIMIDAZOLE PHOSPHORIBOSYLTRANSFERASE"/>
    <property type="match status" value="1"/>
</dbReference>
<dbReference type="HAMAP" id="MF_00230">
    <property type="entry name" value="CobT"/>
    <property type="match status" value="1"/>
</dbReference>
<evidence type="ECO:0000256" key="7">
    <source>
        <dbReference type="ARBA" id="ARBA00022679"/>
    </source>
</evidence>
<evidence type="ECO:0000256" key="5">
    <source>
        <dbReference type="ARBA" id="ARBA00022573"/>
    </source>
</evidence>
<dbReference type="KEGG" id="cbaa:SRAA_0434"/>
<evidence type="ECO:0000256" key="6">
    <source>
        <dbReference type="ARBA" id="ARBA00022676"/>
    </source>
</evidence>
<dbReference type="Proteomes" id="UP000067461">
    <property type="component" value="Chromosome"/>
</dbReference>
<keyword evidence="5 10" id="KW-0169">Cobalamin biosynthesis</keyword>
<evidence type="ECO:0000256" key="10">
    <source>
        <dbReference type="HAMAP-Rule" id="MF_00230"/>
    </source>
</evidence>
<evidence type="ECO:0000256" key="9">
    <source>
        <dbReference type="ARBA" id="ARBA00047340"/>
    </source>
</evidence>
<keyword evidence="12" id="KW-1185">Reference proteome</keyword>
<comment type="pathway">
    <text evidence="1 10">Nucleoside biosynthesis; alpha-ribazole biosynthesis; alpha-ribazole from 5,6-dimethylbenzimidazole: step 1/2.</text>
</comment>
<dbReference type="InterPro" id="IPR036087">
    <property type="entry name" value="Nict_dMeBzImd_PRibTrfase_sf"/>
</dbReference>
<gene>
    <name evidence="10" type="primary">cobT</name>
    <name evidence="11" type="ORF">SRAA_0434</name>
</gene>
<dbReference type="GO" id="GO:0008939">
    <property type="term" value="F:nicotinate-nucleotide-dimethylbenzimidazole phosphoribosyltransferase activity"/>
    <property type="evidence" value="ECO:0007669"/>
    <property type="project" value="UniProtKB-UniRule"/>
</dbReference>
<dbReference type="SUPFAM" id="SSF52733">
    <property type="entry name" value="Nicotinate mononucleotide:5,6-dimethylbenzimidazole phosphoribosyltransferase (CobT)"/>
    <property type="match status" value="1"/>
</dbReference>
<accession>A0A060NLC0</accession>
<dbReference type="NCBIfam" id="NF000996">
    <property type="entry name" value="PRK00105.1"/>
    <property type="match status" value="1"/>
</dbReference>
<dbReference type="CDD" id="cd02439">
    <property type="entry name" value="DMB-PRT_CobT"/>
    <property type="match status" value="1"/>
</dbReference>
<comment type="similarity">
    <text evidence="2 10">Belongs to the CobT family.</text>
</comment>
<evidence type="ECO:0000256" key="1">
    <source>
        <dbReference type="ARBA" id="ARBA00005049"/>
    </source>
</evidence>
<feature type="active site" description="Proton acceptor" evidence="10">
    <location>
        <position position="323"/>
    </location>
</feature>
<dbReference type="STRING" id="1458425.SRAA_0434"/>
<comment type="function">
    <text evidence="10">Catalyzes the synthesis of alpha-ribazole-5'-phosphate from nicotinate mononucleotide (NAMN) and 5,6-dimethylbenzimidazole (DMB).</text>
</comment>
<comment type="catalytic activity">
    <reaction evidence="9 10">
        <text>5,6-dimethylbenzimidazole + nicotinate beta-D-ribonucleotide = alpha-ribazole 5'-phosphate + nicotinate + H(+)</text>
        <dbReference type="Rhea" id="RHEA:11196"/>
        <dbReference type="ChEBI" id="CHEBI:15378"/>
        <dbReference type="ChEBI" id="CHEBI:15890"/>
        <dbReference type="ChEBI" id="CHEBI:32544"/>
        <dbReference type="ChEBI" id="CHEBI:57502"/>
        <dbReference type="ChEBI" id="CHEBI:57918"/>
        <dbReference type="EC" id="2.4.2.21"/>
    </reaction>
</comment>
<dbReference type="InterPro" id="IPR017846">
    <property type="entry name" value="Nict_dMeBzImd_PRibTrfase_bact"/>
</dbReference>
<proteinExistence type="inferred from homology"/>
<evidence type="ECO:0000256" key="2">
    <source>
        <dbReference type="ARBA" id="ARBA00007110"/>
    </source>
</evidence>
<evidence type="ECO:0000256" key="8">
    <source>
        <dbReference type="ARBA" id="ARBA00030686"/>
    </source>
</evidence>
<protein>
    <recommendedName>
        <fullName evidence="4 10">Nicotinate-nucleotide--dimethylbenzimidazole phosphoribosyltransferase</fullName>
        <shortName evidence="10">NN:DBI PRT</shortName>
        <ecNumber evidence="3 10">2.4.2.21</ecNumber>
    </recommendedName>
    <alternativeName>
        <fullName evidence="8 10">N(1)-alpha-phosphoribosyltransferase</fullName>
    </alternativeName>
</protein>
<dbReference type="Pfam" id="PF02277">
    <property type="entry name" value="DBI_PRT"/>
    <property type="match status" value="1"/>
</dbReference>
<dbReference type="Gene3D" id="3.40.50.10210">
    <property type="match status" value="1"/>
</dbReference>
<evidence type="ECO:0000256" key="3">
    <source>
        <dbReference type="ARBA" id="ARBA00011991"/>
    </source>
</evidence>